<evidence type="ECO:0000313" key="3">
    <source>
        <dbReference type="Proteomes" id="UP000236333"/>
    </source>
</evidence>
<dbReference type="AlphaFoldDB" id="A0A2J8A1D8"/>
<dbReference type="Proteomes" id="UP000236333">
    <property type="component" value="Unassembled WGS sequence"/>
</dbReference>
<dbReference type="EMBL" id="PGGS01000242">
    <property type="protein sequence ID" value="PNH06339.1"/>
    <property type="molecule type" value="Genomic_DNA"/>
</dbReference>
<feature type="signal peptide" evidence="1">
    <location>
        <begin position="1"/>
        <end position="20"/>
    </location>
</feature>
<organism evidence="2 3">
    <name type="scientific">Tetrabaena socialis</name>
    <dbReference type="NCBI Taxonomy" id="47790"/>
    <lineage>
        <taxon>Eukaryota</taxon>
        <taxon>Viridiplantae</taxon>
        <taxon>Chlorophyta</taxon>
        <taxon>core chlorophytes</taxon>
        <taxon>Chlorophyceae</taxon>
        <taxon>CS clade</taxon>
        <taxon>Chlamydomonadales</taxon>
        <taxon>Tetrabaenaceae</taxon>
        <taxon>Tetrabaena</taxon>
    </lineage>
</organism>
<comment type="caution">
    <text evidence="2">The sequence shown here is derived from an EMBL/GenBank/DDBJ whole genome shotgun (WGS) entry which is preliminary data.</text>
</comment>
<dbReference type="OrthoDB" id="529382at2759"/>
<evidence type="ECO:0000256" key="1">
    <source>
        <dbReference type="SAM" id="SignalP"/>
    </source>
</evidence>
<accession>A0A2J8A1D8</accession>
<protein>
    <submittedName>
        <fullName evidence="2">Uncharacterized protein</fullName>
    </submittedName>
</protein>
<gene>
    <name evidence="2" type="ORF">TSOC_007343</name>
</gene>
<keyword evidence="3" id="KW-1185">Reference proteome</keyword>
<feature type="chain" id="PRO_5014461163" evidence="1">
    <location>
        <begin position="21"/>
        <end position="319"/>
    </location>
</feature>
<name>A0A2J8A1D8_9CHLO</name>
<evidence type="ECO:0000313" key="2">
    <source>
        <dbReference type="EMBL" id="PNH06339.1"/>
    </source>
</evidence>
<reference evidence="2 3" key="1">
    <citation type="journal article" date="2017" name="Mol. Biol. Evol.">
        <title>The 4-celled Tetrabaena socialis nuclear genome reveals the essential components for genetic control of cell number at the origin of multicellularity in the volvocine lineage.</title>
        <authorList>
            <person name="Featherston J."/>
            <person name="Arakaki Y."/>
            <person name="Hanschen E.R."/>
            <person name="Ferris P.J."/>
            <person name="Michod R.E."/>
            <person name="Olson B.J.S.C."/>
            <person name="Nozaki H."/>
            <person name="Durand P.M."/>
        </authorList>
    </citation>
    <scope>NUCLEOTIDE SEQUENCE [LARGE SCALE GENOMIC DNA]</scope>
    <source>
        <strain evidence="2 3">NIES-571</strain>
    </source>
</reference>
<sequence>MPRSPLLALAVLADAALVAAQNVDYVNGITRVRFLGKSPNFQIFPNTSLDGYLQLRFSKLQELTAANQAVTKHSVTSFAAAAPTWTAANTSVNGVSFTLVKLTLNPTTFNGFDTACPSTSGRRALHESEEAAGAGRALLQTTVTPTPLVTLSLYFGNANATTFPYGKNKTVTIPAGGLKFTVEYSNWPFCNVNNTLSLEIDLLLKGDVAATANTTTASDGSSNLAISLGNKTISTINFANYAYEGVSGVRSLPVGVSLTTTNTTSTVVLKLPNPAPNSSVYYDPTVTNTLPIVTSGSAAGVRVTLWALAAAVLLSVFMS</sequence>
<keyword evidence="1" id="KW-0732">Signal</keyword>
<proteinExistence type="predicted"/>